<dbReference type="EMBL" id="KK914632">
    <property type="protein sequence ID" value="KDP30934.1"/>
    <property type="molecule type" value="Genomic_DNA"/>
</dbReference>
<feature type="region of interest" description="Disordered" evidence="1">
    <location>
        <begin position="1"/>
        <end position="28"/>
    </location>
</feature>
<dbReference type="STRING" id="180498.A0A067KGG5"/>
<dbReference type="PANTHER" id="PTHR34280:SF17">
    <property type="entry name" value="PROTEIN WAVE"/>
    <property type="match status" value="1"/>
</dbReference>
<evidence type="ECO:0000313" key="3">
    <source>
        <dbReference type="Proteomes" id="UP000027138"/>
    </source>
</evidence>
<reference evidence="2 3" key="1">
    <citation type="journal article" date="2014" name="PLoS ONE">
        <title>Global Analysis of Gene Expression Profiles in Physic Nut (Jatropha curcas L.) Seedlings Exposed to Salt Stress.</title>
        <authorList>
            <person name="Zhang L."/>
            <person name="Zhang C."/>
            <person name="Wu P."/>
            <person name="Chen Y."/>
            <person name="Li M."/>
            <person name="Jiang H."/>
            <person name="Wu G."/>
        </authorList>
    </citation>
    <scope>NUCLEOTIDE SEQUENCE [LARGE SCALE GENOMIC DNA]</scope>
    <source>
        <strain evidence="3">cv. GZQX0401</strain>
        <tissue evidence="2">Young leaves</tissue>
    </source>
</reference>
<gene>
    <name evidence="2" type="ORF">JCGZ_11310</name>
</gene>
<name>A0A067KGG5_JATCU</name>
<feature type="compositionally biased region" description="Polar residues" evidence="1">
    <location>
        <begin position="42"/>
        <end position="54"/>
    </location>
</feature>
<evidence type="ECO:0000256" key="1">
    <source>
        <dbReference type="SAM" id="MobiDB-lite"/>
    </source>
</evidence>
<feature type="compositionally biased region" description="Basic and acidic residues" evidence="1">
    <location>
        <begin position="58"/>
        <end position="71"/>
    </location>
</feature>
<evidence type="ECO:0000313" key="2">
    <source>
        <dbReference type="EMBL" id="KDP30934.1"/>
    </source>
</evidence>
<feature type="compositionally biased region" description="Polar residues" evidence="1">
    <location>
        <begin position="15"/>
        <end position="25"/>
    </location>
</feature>
<sequence>MPCSSPSGERPAITNPRSSPESGSEITEDDFFSVKGGFSRSCSNASSCGDSYSTCPPLKEEGASPSPREEKKKLAQLFEDAYWINQVDNNTKLVDLLQDECCSKEFASVHLTDLATTTSTTPSTENTNLKSKQENTNHCCFPRKKEIQ</sequence>
<dbReference type="PANTHER" id="PTHR34280">
    <property type="entry name" value="OS01G0920100 PROTEIN"/>
    <property type="match status" value="1"/>
</dbReference>
<dbReference type="AlphaFoldDB" id="A0A067KGG5"/>
<dbReference type="OrthoDB" id="851052at2759"/>
<feature type="region of interest" description="Disordered" evidence="1">
    <location>
        <begin position="42"/>
        <end position="71"/>
    </location>
</feature>
<organism evidence="2 3">
    <name type="scientific">Jatropha curcas</name>
    <name type="common">Barbados nut</name>
    <dbReference type="NCBI Taxonomy" id="180498"/>
    <lineage>
        <taxon>Eukaryota</taxon>
        <taxon>Viridiplantae</taxon>
        <taxon>Streptophyta</taxon>
        <taxon>Embryophyta</taxon>
        <taxon>Tracheophyta</taxon>
        <taxon>Spermatophyta</taxon>
        <taxon>Magnoliopsida</taxon>
        <taxon>eudicotyledons</taxon>
        <taxon>Gunneridae</taxon>
        <taxon>Pentapetalae</taxon>
        <taxon>rosids</taxon>
        <taxon>fabids</taxon>
        <taxon>Malpighiales</taxon>
        <taxon>Euphorbiaceae</taxon>
        <taxon>Crotonoideae</taxon>
        <taxon>Jatropheae</taxon>
        <taxon>Jatropha</taxon>
    </lineage>
</organism>
<dbReference type="Proteomes" id="UP000027138">
    <property type="component" value="Unassembled WGS sequence"/>
</dbReference>
<protein>
    <submittedName>
        <fullName evidence="2">Uncharacterized protein</fullName>
    </submittedName>
</protein>
<proteinExistence type="predicted"/>
<accession>A0A067KGG5</accession>
<keyword evidence="3" id="KW-1185">Reference proteome</keyword>
<dbReference type="InterPro" id="IPR038947">
    <property type="entry name" value="At3g27210-like"/>
</dbReference>